<gene>
    <name evidence="1" type="ORF">LR48_Vigan10g115300</name>
</gene>
<dbReference type="EMBL" id="CM003380">
    <property type="protein sequence ID" value="KOM55261.1"/>
    <property type="molecule type" value="Genomic_DNA"/>
</dbReference>
<accession>A0A0L9VJN6</accession>
<evidence type="ECO:0000313" key="2">
    <source>
        <dbReference type="Proteomes" id="UP000053144"/>
    </source>
</evidence>
<dbReference type="Proteomes" id="UP000053144">
    <property type="component" value="Chromosome 10"/>
</dbReference>
<dbReference type="Gramene" id="KOM55261">
    <property type="protein sequence ID" value="KOM55261"/>
    <property type="gene ID" value="LR48_Vigan10g115300"/>
</dbReference>
<reference evidence="2" key="1">
    <citation type="journal article" date="2015" name="Proc. Natl. Acad. Sci. U.S.A.">
        <title>Genome sequencing of adzuki bean (Vigna angularis) provides insight into high starch and low fat accumulation and domestication.</title>
        <authorList>
            <person name="Yang K."/>
            <person name="Tian Z."/>
            <person name="Chen C."/>
            <person name="Luo L."/>
            <person name="Zhao B."/>
            <person name="Wang Z."/>
            <person name="Yu L."/>
            <person name="Li Y."/>
            <person name="Sun Y."/>
            <person name="Li W."/>
            <person name="Chen Y."/>
            <person name="Li Y."/>
            <person name="Zhang Y."/>
            <person name="Ai D."/>
            <person name="Zhao J."/>
            <person name="Shang C."/>
            <person name="Ma Y."/>
            <person name="Wu B."/>
            <person name="Wang M."/>
            <person name="Gao L."/>
            <person name="Sun D."/>
            <person name="Zhang P."/>
            <person name="Guo F."/>
            <person name="Wang W."/>
            <person name="Li Y."/>
            <person name="Wang J."/>
            <person name="Varshney R.K."/>
            <person name="Wang J."/>
            <person name="Ling H.Q."/>
            <person name="Wan P."/>
        </authorList>
    </citation>
    <scope>NUCLEOTIDE SEQUENCE</scope>
    <source>
        <strain evidence="2">cv. Jingnong 6</strain>
    </source>
</reference>
<evidence type="ECO:0000313" key="1">
    <source>
        <dbReference type="EMBL" id="KOM55261.1"/>
    </source>
</evidence>
<dbReference type="AlphaFoldDB" id="A0A0L9VJN6"/>
<organism evidence="1 2">
    <name type="scientific">Phaseolus angularis</name>
    <name type="common">Azuki bean</name>
    <name type="synonym">Vigna angularis</name>
    <dbReference type="NCBI Taxonomy" id="3914"/>
    <lineage>
        <taxon>Eukaryota</taxon>
        <taxon>Viridiplantae</taxon>
        <taxon>Streptophyta</taxon>
        <taxon>Embryophyta</taxon>
        <taxon>Tracheophyta</taxon>
        <taxon>Spermatophyta</taxon>
        <taxon>Magnoliopsida</taxon>
        <taxon>eudicotyledons</taxon>
        <taxon>Gunneridae</taxon>
        <taxon>Pentapetalae</taxon>
        <taxon>rosids</taxon>
        <taxon>fabids</taxon>
        <taxon>Fabales</taxon>
        <taxon>Fabaceae</taxon>
        <taxon>Papilionoideae</taxon>
        <taxon>50 kb inversion clade</taxon>
        <taxon>NPAAA clade</taxon>
        <taxon>indigoferoid/millettioid clade</taxon>
        <taxon>Phaseoleae</taxon>
        <taxon>Vigna</taxon>
    </lineage>
</organism>
<protein>
    <submittedName>
        <fullName evidence="1">Uncharacterized protein</fullName>
    </submittedName>
</protein>
<sequence>MTSSSSSRRKWKVARIAWNANLTSWISDEDIRRKLFSLRKIKTVVSHKYLKLVSVFYSYINMSDETFCNTVKGVDMKLIKEVWIGIAIFQPISKEGFLFQIWIGHQGLIGFTMIKNDDHQQVYPIYESSSANETDSTKTEEDEWARWLCGENRLYVRIAQKDTWDLSKLKADTVNDKRLYGLKNHRS</sequence>
<name>A0A0L9VJN6_PHAAN</name>
<proteinExistence type="predicted"/>